<reference evidence="1" key="1">
    <citation type="submission" date="2019-05" db="EMBL/GenBank/DDBJ databases">
        <title>Metatranscriptomic reconstruction reveals RNA viruses with the potential to shape carbon cycling in soil.</title>
        <authorList>
            <person name="Starr E.P."/>
            <person name="Nuccio E."/>
            <person name="Pett-Ridge J."/>
            <person name="Banfield J.F."/>
            <person name="Firestone M.K."/>
        </authorList>
    </citation>
    <scope>NUCLEOTIDE SEQUENCE</scope>
    <source>
        <strain evidence="1">H4_Bulk_46_scaffold_231</strain>
    </source>
</reference>
<accession>A0A514DA15</accession>
<proteinExistence type="predicted"/>
<evidence type="ECO:0000313" key="1">
    <source>
        <dbReference type="EMBL" id="QDH90451.1"/>
    </source>
</evidence>
<gene>
    <name evidence="1" type="ORF">H4Bulk46231_000002</name>
</gene>
<protein>
    <submittedName>
        <fullName evidence="1">Uncharacterized protein</fullName>
    </submittedName>
</protein>
<name>A0A514DA15_9VIRU</name>
<dbReference type="EMBL" id="MN035541">
    <property type="protein sequence ID" value="QDH90451.1"/>
    <property type="molecule type" value="Genomic_RNA"/>
</dbReference>
<organism evidence="1">
    <name type="scientific">Leviviridae sp</name>
    <dbReference type="NCBI Taxonomy" id="2027243"/>
    <lineage>
        <taxon>Viruses</taxon>
        <taxon>Riboviria</taxon>
        <taxon>Orthornavirae</taxon>
        <taxon>Lenarviricota</taxon>
        <taxon>Leviviricetes</taxon>
        <taxon>Norzivirales</taxon>
        <taxon>Fiersviridae</taxon>
    </lineage>
</organism>
<sequence>MSFTDPQTVTISAVTTPLPRTSVGDDESEYKSGDGLITLSASHQYGKRIRRMLRLDTSKVTTDPFRPSENVKVSMSCYMVFDLPPAGYTAAEALAVYTGFKGQYTASTDALITKLLGGES</sequence>